<sequence length="345" mass="39072">MIIPFYVNVLCVHFRECKKVSPISELTDTQSTALQRLSVELETVQREINSLLSSHEAKFRSLHGTFKEHQEFMIEQMRYNINTTIDYWGHSSLGRSDGKEHYIKEKMCMSVLSILNEFDNSSMKELKEMEAELKSIHVSITSSMNKCTGLQNDLKQFYEIIQKIWDNKEICFIASMKCEHKIQKALSVLGKSGKMFTVQGKSEHTVSDSDTCVIIAICVLPDGQVLLADWDYKKVKLLDQQYQVVSHLVVQADPKDMCLITPSEVAVTVDDNSNTHEVQFITVTKSQLVTGRKFQLQHECKGIAHHLGDLFICSGTALHKYSLSGKLVLTLYEDISSGDTGKIGH</sequence>
<name>A0A9D4LB94_DREPO</name>
<evidence type="ECO:0000313" key="1">
    <source>
        <dbReference type="EMBL" id="KAH3854875.1"/>
    </source>
</evidence>
<proteinExistence type="predicted"/>
<keyword evidence="2" id="KW-1185">Reference proteome</keyword>
<organism evidence="1 2">
    <name type="scientific">Dreissena polymorpha</name>
    <name type="common">Zebra mussel</name>
    <name type="synonym">Mytilus polymorpha</name>
    <dbReference type="NCBI Taxonomy" id="45954"/>
    <lineage>
        <taxon>Eukaryota</taxon>
        <taxon>Metazoa</taxon>
        <taxon>Spiralia</taxon>
        <taxon>Lophotrochozoa</taxon>
        <taxon>Mollusca</taxon>
        <taxon>Bivalvia</taxon>
        <taxon>Autobranchia</taxon>
        <taxon>Heteroconchia</taxon>
        <taxon>Euheterodonta</taxon>
        <taxon>Imparidentia</taxon>
        <taxon>Neoheterodontei</taxon>
        <taxon>Myida</taxon>
        <taxon>Dreissenoidea</taxon>
        <taxon>Dreissenidae</taxon>
        <taxon>Dreissena</taxon>
    </lineage>
</organism>
<reference evidence="1" key="2">
    <citation type="submission" date="2020-11" db="EMBL/GenBank/DDBJ databases">
        <authorList>
            <person name="McCartney M.A."/>
            <person name="Auch B."/>
            <person name="Kono T."/>
            <person name="Mallez S."/>
            <person name="Becker A."/>
            <person name="Gohl D.M."/>
            <person name="Silverstein K.A.T."/>
            <person name="Koren S."/>
            <person name="Bechman K.B."/>
            <person name="Herman A."/>
            <person name="Abrahante J.E."/>
            <person name="Garbe J."/>
        </authorList>
    </citation>
    <scope>NUCLEOTIDE SEQUENCE</scope>
    <source>
        <strain evidence="1">Duluth1</strain>
        <tissue evidence="1">Whole animal</tissue>
    </source>
</reference>
<gene>
    <name evidence="1" type="ORF">DPMN_097433</name>
</gene>
<comment type="caution">
    <text evidence="1">The sequence shown here is derived from an EMBL/GenBank/DDBJ whole genome shotgun (WGS) entry which is preliminary data.</text>
</comment>
<reference evidence="1" key="1">
    <citation type="journal article" date="2019" name="bioRxiv">
        <title>The Genome of the Zebra Mussel, Dreissena polymorpha: A Resource for Invasive Species Research.</title>
        <authorList>
            <person name="McCartney M.A."/>
            <person name="Auch B."/>
            <person name="Kono T."/>
            <person name="Mallez S."/>
            <person name="Zhang Y."/>
            <person name="Obille A."/>
            <person name="Becker A."/>
            <person name="Abrahante J.E."/>
            <person name="Garbe J."/>
            <person name="Badalamenti J.P."/>
            <person name="Herman A."/>
            <person name="Mangelson H."/>
            <person name="Liachko I."/>
            <person name="Sullivan S."/>
            <person name="Sone E.D."/>
            <person name="Koren S."/>
            <person name="Silverstein K.A.T."/>
            <person name="Beckman K.B."/>
            <person name="Gohl D.M."/>
        </authorList>
    </citation>
    <scope>NUCLEOTIDE SEQUENCE</scope>
    <source>
        <strain evidence="1">Duluth1</strain>
        <tissue evidence="1">Whole animal</tissue>
    </source>
</reference>
<dbReference type="EMBL" id="JAIWYP010000003">
    <property type="protein sequence ID" value="KAH3854875.1"/>
    <property type="molecule type" value="Genomic_DNA"/>
</dbReference>
<evidence type="ECO:0000313" key="2">
    <source>
        <dbReference type="Proteomes" id="UP000828390"/>
    </source>
</evidence>
<dbReference type="Proteomes" id="UP000828390">
    <property type="component" value="Unassembled WGS sequence"/>
</dbReference>
<accession>A0A9D4LB94</accession>
<dbReference type="AlphaFoldDB" id="A0A9D4LB94"/>
<protein>
    <submittedName>
        <fullName evidence="1">Uncharacterized protein</fullName>
    </submittedName>
</protein>